<keyword evidence="2" id="KW-0808">Transferase</keyword>
<feature type="domain" description="Ig-like" evidence="1">
    <location>
        <begin position="28"/>
        <end position="97"/>
    </location>
</feature>
<dbReference type="GO" id="GO:0016301">
    <property type="term" value="F:kinase activity"/>
    <property type="evidence" value="ECO:0007669"/>
    <property type="project" value="UniProtKB-KW"/>
</dbReference>
<keyword evidence="2" id="KW-0418">Kinase</keyword>
<keyword evidence="2" id="KW-0812">Transmembrane</keyword>
<accession>A0A8E0VLJ7</accession>
<dbReference type="OrthoDB" id="2431000at2759"/>
<dbReference type="InterPro" id="IPR036179">
    <property type="entry name" value="Ig-like_dom_sf"/>
</dbReference>
<evidence type="ECO:0000313" key="2">
    <source>
        <dbReference type="EMBL" id="KAA0195426.1"/>
    </source>
</evidence>
<reference evidence="2" key="1">
    <citation type="submission" date="2019-05" db="EMBL/GenBank/DDBJ databases">
        <title>Annotation for the trematode Fasciolopsis buski.</title>
        <authorList>
            <person name="Choi Y.-J."/>
        </authorList>
    </citation>
    <scope>NUCLEOTIDE SEQUENCE</scope>
    <source>
        <strain evidence="2">HT</strain>
        <tissue evidence="2">Whole worm</tissue>
    </source>
</reference>
<keyword evidence="2" id="KW-0675">Receptor</keyword>
<name>A0A8E0VLJ7_9TREM</name>
<dbReference type="SUPFAM" id="SSF48726">
    <property type="entry name" value="Immunoglobulin"/>
    <property type="match status" value="1"/>
</dbReference>
<dbReference type="AlphaFoldDB" id="A0A8E0VLJ7"/>
<proteinExistence type="predicted"/>
<organism evidence="2 3">
    <name type="scientific">Fasciolopsis buskii</name>
    <dbReference type="NCBI Taxonomy" id="27845"/>
    <lineage>
        <taxon>Eukaryota</taxon>
        <taxon>Metazoa</taxon>
        <taxon>Spiralia</taxon>
        <taxon>Lophotrochozoa</taxon>
        <taxon>Platyhelminthes</taxon>
        <taxon>Trematoda</taxon>
        <taxon>Digenea</taxon>
        <taxon>Plagiorchiida</taxon>
        <taxon>Echinostomata</taxon>
        <taxon>Echinostomatoidea</taxon>
        <taxon>Fasciolidae</taxon>
        <taxon>Fasciolopsis</taxon>
    </lineage>
</organism>
<comment type="caution">
    <text evidence="2">The sequence shown here is derived from an EMBL/GenBank/DDBJ whole genome shotgun (WGS) entry which is preliminary data.</text>
</comment>
<sequence length="511" mass="57589">MRNHYCLSRLGTYPVGIELRPTGETGKPTVFTIPKQINDTVLFSCGLPDLGPARSRTWMLKLKELTPVPGHRWINPNGSLTLRVRAEDSNDIYICTAFIPGSLDRETYVYSISLMVAASLRQSVENVTLDWGSIYTFPCSFSGTGPRKDTMIFNNRVVTETKHNVTEDSVVECRVQNSLGLQHDKAFIKVRPGSKAWAQKFGPPTADYCQPYKIAMNSSSACLQFLDELAENDPQPYLVARSRLSFAELNEQPLRQLFTAWDRLLVKKQSSLNVESDLSKESVLVNFHNQSVSFTAWRCVDWAKRLTCALTYPRCRSISSPSETANQLNKFFEERPVCRTHCLAVAGLFCMAPLQLQWNESALSSLEHPVNETGGPSESGWTQLLSVPEALNQRLPIADVAKYLKNASSSLLHTCSSPLSASSVESRQSCSRLPLEVAFSFPYTAYYRVPNNQSTPEHVFHESKHFGLFKGYLNFCAFPHSFCFLLPFPFFRNVDFQAFYADLVLTYFSSF</sequence>
<dbReference type="InterPro" id="IPR007110">
    <property type="entry name" value="Ig-like_dom"/>
</dbReference>
<dbReference type="Gene3D" id="1.10.2000.10">
    <property type="entry name" value="Frizzled cysteine-rich domain"/>
    <property type="match status" value="1"/>
</dbReference>
<evidence type="ECO:0000313" key="3">
    <source>
        <dbReference type="Proteomes" id="UP000728185"/>
    </source>
</evidence>
<protein>
    <submittedName>
        <fullName evidence="2">Tyrosine-protein kinase transmembrane receptor Ror2</fullName>
    </submittedName>
</protein>
<keyword evidence="2" id="KW-0472">Membrane</keyword>
<dbReference type="PROSITE" id="PS50835">
    <property type="entry name" value="IG_LIKE"/>
    <property type="match status" value="1"/>
</dbReference>
<dbReference type="EMBL" id="LUCM01003713">
    <property type="protein sequence ID" value="KAA0195426.1"/>
    <property type="molecule type" value="Genomic_DNA"/>
</dbReference>
<gene>
    <name evidence="2" type="ORF">FBUS_10542</name>
</gene>
<keyword evidence="3" id="KW-1185">Reference proteome</keyword>
<dbReference type="Proteomes" id="UP000728185">
    <property type="component" value="Unassembled WGS sequence"/>
</dbReference>
<evidence type="ECO:0000259" key="1">
    <source>
        <dbReference type="PROSITE" id="PS50835"/>
    </source>
</evidence>
<dbReference type="InterPro" id="IPR036790">
    <property type="entry name" value="Frizzled_dom_sf"/>
</dbReference>